<evidence type="ECO:0000313" key="2">
    <source>
        <dbReference type="EMBL" id="RXF71232.1"/>
    </source>
</evidence>
<gene>
    <name evidence="2" type="ORF">EKH83_05945</name>
</gene>
<dbReference type="Gene3D" id="3.40.50.720">
    <property type="entry name" value="NAD(P)-binding Rossmann-like Domain"/>
    <property type="match status" value="1"/>
</dbReference>
<dbReference type="InterPro" id="IPR020843">
    <property type="entry name" value="ER"/>
</dbReference>
<comment type="caution">
    <text evidence="2">The sequence shown here is derived from an EMBL/GenBank/DDBJ whole genome shotgun (WGS) entry which is preliminary data.</text>
</comment>
<proteinExistence type="predicted"/>
<dbReference type="EMBL" id="RXOC01000003">
    <property type="protein sequence ID" value="RXF71232.1"/>
    <property type="molecule type" value="Genomic_DNA"/>
</dbReference>
<dbReference type="Pfam" id="PF08240">
    <property type="entry name" value="ADH_N"/>
    <property type="match status" value="1"/>
</dbReference>
<dbReference type="InterPro" id="IPR011032">
    <property type="entry name" value="GroES-like_sf"/>
</dbReference>
<dbReference type="InterPro" id="IPR013149">
    <property type="entry name" value="ADH-like_C"/>
</dbReference>
<sequence>MLFKAFEVAESSEKEYKSALVTKSEDDLPPGEVLIKVQYSSLNYKDALSTIGNKGVTRNYPHTPGIDAAGTVEKSADPHFNRGDKVIVTGYDLGMNTSGGFAEYIRVPASWPVHLPEGLSRKRSMMFGTAGLTAALSVYNLKKQGITPPNGKIIVTGASGGVGSLAVAILSHLGFHVTAVTGKEDAVELLLDLGAKEVIPRAAIDDHSGKPFLKAQYAAAIDTVGGNILATVLKSLNYGGVATCCGLVSSPELHTTIYPFILKGIRLIGIDSVLCDHHLRKEIWEHLATDWRPAKMDKIVSVCTLDTIQEHLDSMLKGQLTGRYIVKISS</sequence>
<dbReference type="NCBIfam" id="TIGR02823">
    <property type="entry name" value="oxido_YhdH"/>
    <property type="match status" value="1"/>
</dbReference>
<dbReference type="InterPro" id="IPR013154">
    <property type="entry name" value="ADH-like_N"/>
</dbReference>
<dbReference type="InterPro" id="IPR051397">
    <property type="entry name" value="Zn-ADH-like_protein"/>
</dbReference>
<evidence type="ECO:0000259" key="1">
    <source>
        <dbReference type="SMART" id="SM00829"/>
    </source>
</evidence>
<dbReference type="InterPro" id="IPR014188">
    <property type="entry name" value="Acrylyl-CoA_reductase_AcuI"/>
</dbReference>
<organism evidence="2 3">
    <name type="scientific">Arcticibacter tournemirensis</name>
    <dbReference type="NCBI Taxonomy" id="699437"/>
    <lineage>
        <taxon>Bacteria</taxon>
        <taxon>Pseudomonadati</taxon>
        <taxon>Bacteroidota</taxon>
        <taxon>Sphingobacteriia</taxon>
        <taxon>Sphingobacteriales</taxon>
        <taxon>Sphingobacteriaceae</taxon>
        <taxon>Arcticibacter</taxon>
    </lineage>
</organism>
<dbReference type="AlphaFoldDB" id="A0A4V1KIM7"/>
<feature type="domain" description="Enoyl reductase (ER)" evidence="1">
    <location>
        <begin position="17"/>
        <end position="326"/>
    </location>
</feature>
<keyword evidence="2" id="KW-0560">Oxidoreductase</keyword>
<dbReference type="Proteomes" id="UP000290848">
    <property type="component" value="Unassembled WGS sequence"/>
</dbReference>
<dbReference type="CDD" id="cd05280">
    <property type="entry name" value="MDR_yhdh_yhfp"/>
    <property type="match status" value="1"/>
</dbReference>
<name>A0A4V1KIM7_9SPHI</name>
<dbReference type="SUPFAM" id="SSF50129">
    <property type="entry name" value="GroES-like"/>
    <property type="match status" value="1"/>
</dbReference>
<dbReference type="Gene3D" id="3.90.180.10">
    <property type="entry name" value="Medium-chain alcohol dehydrogenases, catalytic domain"/>
    <property type="match status" value="1"/>
</dbReference>
<protein>
    <submittedName>
        <fullName evidence="2">Acryloyl-CoA reductase</fullName>
        <ecNumber evidence="2">1.3.1.95</ecNumber>
    </submittedName>
</protein>
<dbReference type="PANTHER" id="PTHR43677">
    <property type="entry name" value="SHORT-CHAIN DEHYDROGENASE/REDUCTASE"/>
    <property type="match status" value="1"/>
</dbReference>
<dbReference type="GO" id="GO:0043957">
    <property type="term" value="F:acryloyl-CoA reductase (NADPH) activity"/>
    <property type="evidence" value="ECO:0007669"/>
    <property type="project" value="TreeGrafter"/>
</dbReference>
<dbReference type="SMART" id="SM00829">
    <property type="entry name" value="PKS_ER"/>
    <property type="match status" value="1"/>
</dbReference>
<dbReference type="EC" id="1.3.1.95" evidence="2"/>
<accession>A0A4V1KIM7</accession>
<dbReference type="SUPFAM" id="SSF51735">
    <property type="entry name" value="NAD(P)-binding Rossmann-fold domains"/>
    <property type="match status" value="1"/>
</dbReference>
<evidence type="ECO:0000313" key="3">
    <source>
        <dbReference type="Proteomes" id="UP000290848"/>
    </source>
</evidence>
<dbReference type="RefSeq" id="WP_128768478.1">
    <property type="nucleotide sequence ID" value="NZ_RXOC01000003.1"/>
</dbReference>
<dbReference type="GO" id="GO:0043958">
    <property type="term" value="F:acryloyl-CoA reductase (NADH) activity"/>
    <property type="evidence" value="ECO:0007669"/>
    <property type="project" value="UniProtKB-EC"/>
</dbReference>
<dbReference type="Pfam" id="PF00107">
    <property type="entry name" value="ADH_zinc_N"/>
    <property type="match status" value="1"/>
</dbReference>
<reference evidence="2 3" key="1">
    <citation type="submission" date="2018-12" db="EMBL/GenBank/DDBJ databases">
        <title>The Draft Genome Sequence of the Soil Bacterium Pedobacter tournemirensis R1.</title>
        <authorList>
            <person name="He J."/>
        </authorList>
    </citation>
    <scope>NUCLEOTIDE SEQUENCE [LARGE SCALE GENOMIC DNA]</scope>
    <source>
        <strain evidence="2 3">R1</strain>
    </source>
</reference>
<dbReference type="InterPro" id="IPR036291">
    <property type="entry name" value="NAD(P)-bd_dom_sf"/>
</dbReference>
<dbReference type="PANTHER" id="PTHR43677:SF1">
    <property type="entry name" value="ACRYLYL-COA REDUCTASE ACUI-RELATED"/>
    <property type="match status" value="1"/>
</dbReference>